<dbReference type="EMBL" id="CP032382">
    <property type="protein sequence ID" value="AYB29069.1"/>
    <property type="molecule type" value="Genomic_DNA"/>
</dbReference>
<evidence type="ECO:0000313" key="1">
    <source>
        <dbReference type="EMBL" id="AYB29069.1"/>
    </source>
</evidence>
<organism evidence="1 2">
    <name type="scientific">Chryseolinea soli</name>
    <dbReference type="NCBI Taxonomy" id="2321403"/>
    <lineage>
        <taxon>Bacteria</taxon>
        <taxon>Pseudomonadati</taxon>
        <taxon>Bacteroidota</taxon>
        <taxon>Cytophagia</taxon>
        <taxon>Cytophagales</taxon>
        <taxon>Fulvivirgaceae</taxon>
        <taxon>Chryseolinea</taxon>
    </lineage>
</organism>
<name>A0A385SCX3_9BACT</name>
<reference evidence="2" key="1">
    <citation type="submission" date="2018-09" db="EMBL/GenBank/DDBJ databases">
        <title>Chryseolinea sp. KIS68-18 isolated from soil.</title>
        <authorList>
            <person name="Weon H.-Y."/>
            <person name="Kwon S.-W."/>
            <person name="Lee S.A."/>
        </authorList>
    </citation>
    <scope>NUCLEOTIDE SEQUENCE [LARGE SCALE GENOMIC DNA]</scope>
    <source>
        <strain evidence="2">KIS68-18</strain>
    </source>
</reference>
<sequence length="455" mass="51786">MKTPKRTLLTILIPVVLTLGCQDVYNDKVDPSKTDYVTNDNNHPNSELDKWLLSNFTYPYNIEVKYHWDASEGDLYRTLVPPKVSQVQPVMEVVKKVWIDPYTDLAGGTFIKKYCPKQFLMIGSARYNPDGTFTLGTAEGGRKVMLYVVNSFDPTQRAAVQQLMHIVQHEFGHILNQQVSYPSAFREVTPGAYTSDWRFNSVAQARAAGFITNYAMASPDEDFVEMIATMLIQGKEGYEAILACETNSTSLALLRKKEALVVQYYRESFSIDFYALQTKVQEAINAIAPPGPGPEELPPLADEWGFDKENTTVRFDLTMMNEPSEFSRRFAQDNRIIHNAGFALDYNFKLYYTSEDELALKLYYYDMSDEAKVYQQAVFYYFLNRHDDGTIDLLFSGGDDNANYLNNDLGVGALNAFFANRTFRFNWVKTCSGDVFVGLYPQDSPENFSFGVLEK</sequence>
<accession>A0A385SCX3</accession>
<dbReference type="RefSeq" id="WP_119752392.1">
    <property type="nucleotide sequence ID" value="NZ_CP032382.1"/>
</dbReference>
<dbReference type="InterPro" id="IPR030890">
    <property type="entry name" value="LP_HExxH_w_TonB"/>
</dbReference>
<keyword evidence="2" id="KW-1185">Reference proteome</keyword>
<dbReference type="SUPFAM" id="SSF55486">
    <property type="entry name" value="Metalloproteases ('zincins'), catalytic domain"/>
    <property type="match status" value="1"/>
</dbReference>
<dbReference type="NCBIfam" id="TIGR04549">
    <property type="entry name" value="LP_HExxH_w_tonB"/>
    <property type="match status" value="1"/>
</dbReference>
<evidence type="ECO:0008006" key="3">
    <source>
        <dbReference type="Google" id="ProtNLM"/>
    </source>
</evidence>
<dbReference type="Proteomes" id="UP000266183">
    <property type="component" value="Chromosome"/>
</dbReference>
<dbReference type="Pfam" id="PF15890">
    <property type="entry name" value="Peptidase_Mx1"/>
    <property type="match status" value="1"/>
</dbReference>
<dbReference type="OrthoDB" id="1113652at2"/>
<dbReference type="PROSITE" id="PS51257">
    <property type="entry name" value="PROKAR_LIPOPROTEIN"/>
    <property type="match status" value="1"/>
</dbReference>
<protein>
    <recommendedName>
        <fullName evidence="3">Substrate import-associated zinc metallohydrolase lipoprotein</fullName>
    </recommendedName>
</protein>
<evidence type="ECO:0000313" key="2">
    <source>
        <dbReference type="Proteomes" id="UP000266183"/>
    </source>
</evidence>
<dbReference type="Gene3D" id="3.40.390.70">
    <property type="match status" value="1"/>
</dbReference>
<dbReference type="KEGG" id="chk:D4L85_00065"/>
<dbReference type="AlphaFoldDB" id="A0A385SCX3"/>
<gene>
    <name evidence="1" type="ORF">D4L85_00065</name>
</gene>
<proteinExistence type="predicted"/>